<keyword evidence="3" id="KW-1185">Reference proteome</keyword>
<proteinExistence type="predicted"/>
<dbReference type="Proteomes" id="UP000668403">
    <property type="component" value="Unassembled WGS sequence"/>
</dbReference>
<protein>
    <submittedName>
        <fullName evidence="2">DUF368 domain-containing protein</fullName>
    </submittedName>
</protein>
<feature type="transmembrane region" description="Helical" evidence="1">
    <location>
        <begin position="296"/>
        <end position="316"/>
    </location>
</feature>
<feature type="transmembrane region" description="Helical" evidence="1">
    <location>
        <begin position="101"/>
        <end position="121"/>
    </location>
</feature>
<dbReference type="InterPro" id="IPR007163">
    <property type="entry name" value="VCA0040-like"/>
</dbReference>
<comment type="caution">
    <text evidence="2">The sequence shown here is derived from an EMBL/GenBank/DDBJ whole genome shotgun (WGS) entry which is preliminary data.</text>
</comment>
<accession>A0A939TNQ8</accession>
<feature type="transmembrane region" description="Helical" evidence="1">
    <location>
        <begin position="186"/>
        <end position="216"/>
    </location>
</feature>
<dbReference type="AlphaFoldDB" id="A0A939TNQ8"/>
<keyword evidence="1" id="KW-0472">Membrane</keyword>
<feature type="transmembrane region" description="Helical" evidence="1">
    <location>
        <begin position="228"/>
        <end position="246"/>
    </location>
</feature>
<dbReference type="Pfam" id="PF04018">
    <property type="entry name" value="VCA0040-like"/>
    <property type="match status" value="1"/>
</dbReference>
<evidence type="ECO:0000313" key="2">
    <source>
        <dbReference type="EMBL" id="MBO2990793.1"/>
    </source>
</evidence>
<keyword evidence="1" id="KW-0812">Transmembrane</keyword>
<feature type="transmembrane region" description="Helical" evidence="1">
    <location>
        <begin position="258"/>
        <end position="276"/>
    </location>
</feature>
<evidence type="ECO:0000256" key="1">
    <source>
        <dbReference type="SAM" id="Phobius"/>
    </source>
</evidence>
<dbReference type="PANTHER" id="PTHR37308">
    <property type="entry name" value="INTEGRAL MEMBRANE PROTEIN"/>
    <property type="match status" value="1"/>
</dbReference>
<dbReference type="PANTHER" id="PTHR37308:SF1">
    <property type="entry name" value="POLYPRENYL-PHOSPHATE TRANSPORTER"/>
    <property type="match status" value="1"/>
</dbReference>
<feature type="transmembrane region" description="Helical" evidence="1">
    <location>
        <begin position="157"/>
        <end position="174"/>
    </location>
</feature>
<feature type="transmembrane region" description="Helical" evidence="1">
    <location>
        <begin position="133"/>
        <end position="151"/>
    </location>
</feature>
<dbReference type="EMBL" id="JAGFBF010000005">
    <property type="protein sequence ID" value="MBO2990793.1"/>
    <property type="molecule type" value="Genomic_DNA"/>
</dbReference>
<sequence>MDDAQTTPTTSQAEHPVEWVHADSAGERRTSIVGNLVRGAMIGVVETVPGVSGGTVALVVGIYTRLIDSASHVVSAGRRVVTGPDRAANMKSHLAQVDWKLIVPVVIGMALALFTAAGPVADLVETFPELTRAAFFGMVLASISIPLRMAGISGIRWSHIVAGLAVGALAFWLVSIPPTTLEPSPLVLIVAAAIAVSALLLPGLSGSFLLLTFGLYEPTLRAVDERDLGYLGVFALGLFIGVVSIVKGLEWLLHHRRRITLVVLTGVMVGAMRTLWPWQSDARDLAAPADNWPLALGLAVAGFAIVAILSAVDARLSRRQRLR</sequence>
<reference evidence="2" key="1">
    <citation type="submission" date="2021-03" db="EMBL/GenBank/DDBJ databases">
        <title>Leucobacter chromiisoli sp. nov., isolated from chromium-containing soil of chemical plant.</title>
        <authorList>
            <person name="Xu Z."/>
        </authorList>
    </citation>
    <scope>NUCLEOTIDE SEQUENCE</scope>
    <source>
        <strain evidence="2">K 70/01</strain>
    </source>
</reference>
<keyword evidence="1" id="KW-1133">Transmembrane helix</keyword>
<name>A0A939TNQ8_9MICO</name>
<organism evidence="2 3">
    <name type="scientific">Leucobacter tardus</name>
    <dbReference type="NCBI Taxonomy" id="501483"/>
    <lineage>
        <taxon>Bacteria</taxon>
        <taxon>Bacillati</taxon>
        <taxon>Actinomycetota</taxon>
        <taxon>Actinomycetes</taxon>
        <taxon>Micrococcales</taxon>
        <taxon>Microbacteriaceae</taxon>
        <taxon>Leucobacter</taxon>
    </lineage>
</organism>
<gene>
    <name evidence="2" type="ORF">J4H85_12385</name>
</gene>
<dbReference type="RefSeq" id="WP_208240078.1">
    <property type="nucleotide sequence ID" value="NZ_BAAAQU010000002.1"/>
</dbReference>
<evidence type="ECO:0000313" key="3">
    <source>
        <dbReference type="Proteomes" id="UP000668403"/>
    </source>
</evidence>